<sequence length="72" mass="7779">MDESDLIWGVVGIEGELSRCVPVDSAFEIILGMVWRSPNFGEVMIAECAEKNTGQGVVPIAAILAEEDDFHA</sequence>
<accession>A0A3G5A5Q6</accession>
<gene>
    <name evidence="1" type="ORF">Hyperionvirus1_155</name>
</gene>
<evidence type="ECO:0000313" key="1">
    <source>
        <dbReference type="EMBL" id="AYV82576.1"/>
    </source>
</evidence>
<name>A0A3G5A5Q6_9VIRU</name>
<protein>
    <submittedName>
        <fullName evidence="1">Uncharacterized protein</fullName>
    </submittedName>
</protein>
<proteinExistence type="predicted"/>
<dbReference type="EMBL" id="MK072383">
    <property type="protein sequence ID" value="AYV82576.1"/>
    <property type="molecule type" value="Genomic_DNA"/>
</dbReference>
<reference evidence="1" key="1">
    <citation type="submission" date="2018-10" db="EMBL/GenBank/DDBJ databases">
        <title>Hidden diversity of soil giant viruses.</title>
        <authorList>
            <person name="Schulz F."/>
            <person name="Alteio L."/>
            <person name="Goudeau D."/>
            <person name="Ryan E.M."/>
            <person name="Malmstrom R.R."/>
            <person name="Blanchard J."/>
            <person name="Woyke T."/>
        </authorList>
    </citation>
    <scope>NUCLEOTIDE SEQUENCE</scope>
    <source>
        <strain evidence="1">HYV1</strain>
    </source>
</reference>
<organism evidence="1">
    <name type="scientific">Hyperionvirus sp</name>
    <dbReference type="NCBI Taxonomy" id="2487770"/>
    <lineage>
        <taxon>Viruses</taxon>
        <taxon>Varidnaviria</taxon>
        <taxon>Bamfordvirae</taxon>
        <taxon>Nucleocytoviricota</taxon>
        <taxon>Megaviricetes</taxon>
        <taxon>Imitervirales</taxon>
        <taxon>Mimiviridae</taxon>
        <taxon>Klosneuvirinae</taxon>
    </lineage>
</organism>